<dbReference type="PANTHER" id="PTHR11669:SF8">
    <property type="entry name" value="DNA POLYMERASE III SUBUNIT DELTA"/>
    <property type="match status" value="1"/>
</dbReference>
<dbReference type="PANTHER" id="PTHR11669">
    <property type="entry name" value="REPLICATION FACTOR C / DNA POLYMERASE III GAMMA-TAU SUBUNIT"/>
    <property type="match status" value="1"/>
</dbReference>
<dbReference type="Gene3D" id="3.40.50.300">
    <property type="entry name" value="P-loop containing nucleotide triphosphate hydrolases"/>
    <property type="match status" value="1"/>
</dbReference>
<proteinExistence type="predicted"/>
<dbReference type="SUPFAM" id="SSF52540">
    <property type="entry name" value="P-loop containing nucleoside triphosphate hydrolases"/>
    <property type="match status" value="1"/>
</dbReference>
<dbReference type="Pfam" id="PF13177">
    <property type="entry name" value="DNA_pol3_delta2"/>
    <property type="match status" value="1"/>
</dbReference>
<gene>
    <name evidence="1" type="ORF">GCM10009839_38660</name>
</gene>
<dbReference type="Proteomes" id="UP001500751">
    <property type="component" value="Unassembled WGS sequence"/>
</dbReference>
<evidence type="ECO:0000313" key="2">
    <source>
        <dbReference type="Proteomes" id="UP001500751"/>
    </source>
</evidence>
<dbReference type="NCBIfam" id="NF005926">
    <property type="entry name" value="PRK07940.1"/>
    <property type="match status" value="1"/>
</dbReference>
<dbReference type="InterPro" id="IPR050238">
    <property type="entry name" value="DNA_Rep/Repair_Clamp_Loader"/>
</dbReference>
<dbReference type="EMBL" id="BAAAQN010000021">
    <property type="protein sequence ID" value="GAA2034412.1"/>
    <property type="molecule type" value="Genomic_DNA"/>
</dbReference>
<sequence>MSGAGLVSGDGFDSVPEAAGAGADSRATPRSTTAFEPYGVWSDLVGQDHVGAELVQAALGHGMTHAWLLTGPPGSGRSTAARVFAAALQCTTPGEPGCGHCLGCRTVLDGTHPDVLQLATDQLSIGVADTRQLVRRSSMTPSSGRWQVLLIEDADRLTEAAGNVLLKAVEEPSSRTVWILCAPGREDMLPTIRSRCRHLLLRTPPSGAVAEILVRRDGVDPIRAREAARAAQGHIGRAKRLATDDEARAKRTEVLALASSLTDIGSALAAAQKLVDATISEAKRTAEERDAHETADLRLALGFQEGSRKAVPGAAGALKDLESRQKKRATRMQRDALDLALVDLAAFYRDVLAVQLGALGGPGGDVTEPVHDDQYAAVRRIAANGTPEATLRRIEAVLACRKAVERNVAPLLAVEAMAVSLR</sequence>
<dbReference type="CDD" id="cd00009">
    <property type="entry name" value="AAA"/>
    <property type="match status" value="1"/>
</dbReference>
<dbReference type="InterPro" id="IPR027417">
    <property type="entry name" value="P-loop_NTPase"/>
</dbReference>
<keyword evidence="2" id="KW-1185">Reference proteome</keyword>
<comment type="caution">
    <text evidence="1">The sequence shown here is derived from an EMBL/GenBank/DDBJ whole genome shotgun (WGS) entry which is preliminary data.</text>
</comment>
<organism evidence="1 2">
    <name type="scientific">Catenulispora yoronensis</name>
    <dbReference type="NCBI Taxonomy" id="450799"/>
    <lineage>
        <taxon>Bacteria</taxon>
        <taxon>Bacillati</taxon>
        <taxon>Actinomycetota</taxon>
        <taxon>Actinomycetes</taxon>
        <taxon>Catenulisporales</taxon>
        <taxon>Catenulisporaceae</taxon>
        <taxon>Catenulispora</taxon>
    </lineage>
</organism>
<dbReference type="NCBIfam" id="TIGR00678">
    <property type="entry name" value="holB"/>
    <property type="match status" value="1"/>
</dbReference>
<protein>
    <submittedName>
        <fullName evidence="1">DNA polymerase III subunit delta</fullName>
    </submittedName>
</protein>
<accession>A0ABP5FXV3</accession>
<reference evidence="2" key="1">
    <citation type="journal article" date="2019" name="Int. J. Syst. Evol. Microbiol.">
        <title>The Global Catalogue of Microorganisms (GCM) 10K type strain sequencing project: providing services to taxonomists for standard genome sequencing and annotation.</title>
        <authorList>
            <consortium name="The Broad Institute Genomics Platform"/>
            <consortium name="The Broad Institute Genome Sequencing Center for Infectious Disease"/>
            <person name="Wu L."/>
            <person name="Ma J."/>
        </authorList>
    </citation>
    <scope>NUCLEOTIDE SEQUENCE [LARGE SCALE GENOMIC DNA]</scope>
    <source>
        <strain evidence="2">JCM 16014</strain>
    </source>
</reference>
<dbReference type="InterPro" id="IPR004622">
    <property type="entry name" value="DNA_pol_HolB"/>
</dbReference>
<evidence type="ECO:0000313" key="1">
    <source>
        <dbReference type="EMBL" id="GAA2034412.1"/>
    </source>
</evidence>
<name>A0ABP5FXV3_9ACTN</name>